<accession>A0AAD8R184</accession>
<dbReference type="Pfam" id="PF07893">
    <property type="entry name" value="DUF1668"/>
    <property type="match status" value="1"/>
</dbReference>
<dbReference type="PANTHER" id="PTHR33085:SF125">
    <property type="entry name" value="EXPRESSED PROTEIN"/>
    <property type="match status" value="1"/>
</dbReference>
<protein>
    <submittedName>
        <fullName evidence="2">Uncharacterized protein</fullName>
    </submittedName>
</protein>
<feature type="compositionally biased region" description="Basic residues" evidence="1">
    <location>
        <begin position="26"/>
        <end position="39"/>
    </location>
</feature>
<dbReference type="AlphaFoldDB" id="A0AAD8R184"/>
<keyword evidence="3" id="KW-1185">Reference proteome</keyword>
<evidence type="ECO:0000313" key="2">
    <source>
        <dbReference type="EMBL" id="KAK1612511.1"/>
    </source>
</evidence>
<sequence>MLKAAEIEIKKEHQVLMVNKTTSFKKQGKSKGKFKKGGKKAATPPMKPKNGPKPDADCYCKEKGHWKRNCSKYLASEERPCQEEERRSTRDRATPDWYDPCLNVMIVDNNDEDPATYEEAMMSPDSNKWQEAMKSEMGSMYDNKVWTLVDLPDSRKAVENKWIFKRKTDADGMYSLHCVDPLKLLFYPSSAQAREAAAQDPKPRKKKPSIIRRLPKPAMSFHPWPRSVYCPRWDSFSLVGRHGVVLADYSRKCNWAAAPSAALYDTGRGVFASIPPPNSDKVHPLGMSFPMIQDETEDDPSLYVIDLSSYAEMDTCFEVLARRDGAWCWRTLPGPPFLSHSAPRPAIQICSYTAVDDGSTICISTIMRDGICTYAFDTASHAWRQLGQWALPFHGKAEYVPELKLWVGLLLDYGNPLPSPRLGVFDLSAVDAAQHPPTPQRAWDYLGLGSHSVGGDNKHTSIPSLHLVNLGSGKFCIGTHISIEWSRPCTSGDDDMSTTDDSSSWNSEPEPEMPMMDIIRREDFLVLTGVEVERCSSCEGLQMIKHKSRRYDFRLLPMVAVL</sequence>
<feature type="region of interest" description="Disordered" evidence="1">
    <location>
        <begin position="21"/>
        <end position="55"/>
    </location>
</feature>
<name>A0AAD8R184_LOLMU</name>
<dbReference type="InterPro" id="IPR012871">
    <property type="entry name" value="DUF1668_ORYSA"/>
</dbReference>
<evidence type="ECO:0000313" key="3">
    <source>
        <dbReference type="Proteomes" id="UP001231189"/>
    </source>
</evidence>
<evidence type="ECO:0000256" key="1">
    <source>
        <dbReference type="SAM" id="MobiDB-lite"/>
    </source>
</evidence>
<dbReference type="EMBL" id="JAUUTY010000007">
    <property type="protein sequence ID" value="KAK1612511.1"/>
    <property type="molecule type" value="Genomic_DNA"/>
</dbReference>
<dbReference type="PANTHER" id="PTHR33085">
    <property type="entry name" value="OS12G0113100 PROTEIN-RELATED"/>
    <property type="match status" value="1"/>
</dbReference>
<comment type="caution">
    <text evidence="2">The sequence shown here is derived from an EMBL/GenBank/DDBJ whole genome shotgun (WGS) entry which is preliminary data.</text>
</comment>
<gene>
    <name evidence="2" type="ORF">QYE76_036184</name>
</gene>
<reference evidence="2" key="1">
    <citation type="submission" date="2023-07" db="EMBL/GenBank/DDBJ databases">
        <title>A chromosome-level genome assembly of Lolium multiflorum.</title>
        <authorList>
            <person name="Chen Y."/>
            <person name="Copetti D."/>
            <person name="Kolliker R."/>
            <person name="Studer B."/>
        </authorList>
    </citation>
    <scope>NUCLEOTIDE SEQUENCE</scope>
    <source>
        <strain evidence="2">02402/16</strain>
        <tissue evidence="2">Leaf</tissue>
    </source>
</reference>
<dbReference type="Proteomes" id="UP001231189">
    <property type="component" value="Unassembled WGS sequence"/>
</dbReference>
<proteinExistence type="predicted"/>
<organism evidence="2 3">
    <name type="scientific">Lolium multiflorum</name>
    <name type="common">Italian ryegrass</name>
    <name type="synonym">Lolium perenne subsp. multiflorum</name>
    <dbReference type="NCBI Taxonomy" id="4521"/>
    <lineage>
        <taxon>Eukaryota</taxon>
        <taxon>Viridiplantae</taxon>
        <taxon>Streptophyta</taxon>
        <taxon>Embryophyta</taxon>
        <taxon>Tracheophyta</taxon>
        <taxon>Spermatophyta</taxon>
        <taxon>Magnoliopsida</taxon>
        <taxon>Liliopsida</taxon>
        <taxon>Poales</taxon>
        <taxon>Poaceae</taxon>
        <taxon>BOP clade</taxon>
        <taxon>Pooideae</taxon>
        <taxon>Poodae</taxon>
        <taxon>Poeae</taxon>
        <taxon>Poeae Chloroplast Group 2 (Poeae type)</taxon>
        <taxon>Loliodinae</taxon>
        <taxon>Loliinae</taxon>
        <taxon>Lolium</taxon>
    </lineage>
</organism>
<feature type="region of interest" description="Disordered" evidence="1">
    <location>
        <begin position="490"/>
        <end position="513"/>
    </location>
</feature>